<dbReference type="SUPFAM" id="SSF103642">
    <property type="entry name" value="Sec-C motif"/>
    <property type="match status" value="1"/>
</dbReference>
<dbReference type="RefSeq" id="WP_166271493.1">
    <property type="nucleotide sequence ID" value="NZ_JAAFGS010000001.1"/>
</dbReference>
<proteinExistence type="predicted"/>
<evidence type="ECO:0008006" key="3">
    <source>
        <dbReference type="Google" id="ProtNLM"/>
    </source>
</evidence>
<sequence length="46" mass="5222">MLYAHAEERMREVAGRLMRQMNVKRPGRNEPCLCGSGRKAKKCCGV</sequence>
<organism evidence="1 2">
    <name type="scientific">Saccharibacillus alkalitolerans</name>
    <dbReference type="NCBI Taxonomy" id="2705290"/>
    <lineage>
        <taxon>Bacteria</taxon>
        <taxon>Bacillati</taxon>
        <taxon>Bacillota</taxon>
        <taxon>Bacilli</taxon>
        <taxon>Bacillales</taxon>
        <taxon>Paenibacillaceae</taxon>
        <taxon>Saccharibacillus</taxon>
    </lineage>
</organism>
<dbReference type="Proteomes" id="UP000800303">
    <property type="component" value="Unassembled WGS sequence"/>
</dbReference>
<comment type="caution">
    <text evidence="1">The sequence shown here is derived from an EMBL/GenBank/DDBJ whole genome shotgun (WGS) entry which is preliminary data.</text>
</comment>
<protein>
    <recommendedName>
        <fullName evidence="3">Preprotein translocase subunit SecA</fullName>
    </recommendedName>
</protein>
<name>A0ABX0F297_9BACL</name>
<dbReference type="EMBL" id="JAAFGS010000001">
    <property type="protein sequence ID" value="NGZ73788.1"/>
    <property type="molecule type" value="Genomic_DNA"/>
</dbReference>
<gene>
    <name evidence="1" type="ORF">GYN08_00555</name>
</gene>
<accession>A0ABX0F297</accession>
<evidence type="ECO:0000313" key="2">
    <source>
        <dbReference type="Proteomes" id="UP000800303"/>
    </source>
</evidence>
<evidence type="ECO:0000313" key="1">
    <source>
        <dbReference type="EMBL" id="NGZ73788.1"/>
    </source>
</evidence>
<reference evidence="1 2" key="1">
    <citation type="submission" date="2020-01" db="EMBL/GenBank/DDBJ databases">
        <title>Polyphasic characterisation and genomic insights into a novel alkali tolerant bacterium VR-M41.</title>
        <authorList>
            <person name="Vemuluri V.R."/>
        </authorList>
    </citation>
    <scope>NUCLEOTIDE SEQUENCE [LARGE SCALE GENOMIC DNA]</scope>
    <source>
        <strain evidence="1 2">VR-M41</strain>
    </source>
</reference>
<dbReference type="Gene3D" id="3.10.450.50">
    <property type="match status" value="1"/>
</dbReference>
<dbReference type="InterPro" id="IPR004027">
    <property type="entry name" value="SEC_C_motif"/>
</dbReference>
<dbReference type="Pfam" id="PF02810">
    <property type="entry name" value="SEC-C"/>
    <property type="match status" value="1"/>
</dbReference>
<keyword evidence="2" id="KW-1185">Reference proteome</keyword>